<organism evidence="2">
    <name type="scientific">Oikopleura dioica</name>
    <name type="common">Tunicate</name>
    <dbReference type="NCBI Taxonomy" id="34765"/>
    <lineage>
        <taxon>Eukaryota</taxon>
        <taxon>Metazoa</taxon>
        <taxon>Chordata</taxon>
        <taxon>Tunicata</taxon>
        <taxon>Appendicularia</taxon>
        <taxon>Copelata</taxon>
        <taxon>Oikopleuridae</taxon>
        <taxon>Oikopleura</taxon>
    </lineage>
</organism>
<sequence length="120" mass="14089">MALVSIAISIAEFIYMSSHMGAKGYKRRKTFNKEKNLLWTQDKTWNPYENPDYQQKLREHNMENGSLSRRRMNSRSTSGYQTPTRRDRPFPPSKNNQHETSVLIETAPQRAKDKPHPLQP</sequence>
<dbReference type="EMBL" id="FN654639">
    <property type="protein sequence ID" value="CBY35513.1"/>
    <property type="molecule type" value="Genomic_DNA"/>
</dbReference>
<evidence type="ECO:0000313" key="2">
    <source>
        <dbReference type="EMBL" id="CBY35513.1"/>
    </source>
</evidence>
<dbReference type="AlphaFoldDB" id="E4YJ52"/>
<feature type="compositionally biased region" description="Polar residues" evidence="1">
    <location>
        <begin position="74"/>
        <end position="83"/>
    </location>
</feature>
<dbReference type="Proteomes" id="UP000011014">
    <property type="component" value="Unassembled WGS sequence"/>
</dbReference>
<evidence type="ECO:0000256" key="1">
    <source>
        <dbReference type="SAM" id="MobiDB-lite"/>
    </source>
</evidence>
<accession>E4YJ52</accession>
<feature type="compositionally biased region" description="Basic and acidic residues" evidence="1">
    <location>
        <begin position="110"/>
        <end position="120"/>
    </location>
</feature>
<protein>
    <submittedName>
        <fullName evidence="2">Uncharacterized protein</fullName>
    </submittedName>
</protein>
<proteinExistence type="predicted"/>
<reference evidence="2" key="1">
    <citation type="journal article" date="2010" name="Science">
        <title>Plasticity of animal genome architecture unmasked by rapid evolution of a pelagic tunicate.</title>
        <authorList>
            <person name="Denoeud F."/>
            <person name="Henriet S."/>
            <person name="Mungpakdee S."/>
            <person name="Aury J.M."/>
            <person name="Da Silva C."/>
            <person name="Brinkmann H."/>
            <person name="Mikhaleva J."/>
            <person name="Olsen L.C."/>
            <person name="Jubin C."/>
            <person name="Canestro C."/>
            <person name="Bouquet J.M."/>
            <person name="Danks G."/>
            <person name="Poulain J."/>
            <person name="Campsteijn C."/>
            <person name="Adamski M."/>
            <person name="Cross I."/>
            <person name="Yadetie F."/>
            <person name="Muffato M."/>
            <person name="Louis A."/>
            <person name="Butcher S."/>
            <person name="Tsagkogeorga G."/>
            <person name="Konrad A."/>
            <person name="Singh S."/>
            <person name="Jensen M.F."/>
            <person name="Cong E.H."/>
            <person name="Eikeseth-Otteraa H."/>
            <person name="Noel B."/>
            <person name="Anthouard V."/>
            <person name="Porcel B.M."/>
            <person name="Kachouri-Lafond R."/>
            <person name="Nishino A."/>
            <person name="Ugolini M."/>
            <person name="Chourrout P."/>
            <person name="Nishida H."/>
            <person name="Aasland R."/>
            <person name="Huzurbazar S."/>
            <person name="Westhof E."/>
            <person name="Delsuc F."/>
            <person name="Lehrach H."/>
            <person name="Reinhardt R."/>
            <person name="Weissenbach J."/>
            <person name="Roy S.W."/>
            <person name="Artiguenave F."/>
            <person name="Postlethwait J.H."/>
            <person name="Manak J.R."/>
            <person name="Thompson E.M."/>
            <person name="Jaillon O."/>
            <person name="Du Pasquier L."/>
            <person name="Boudinot P."/>
            <person name="Liberles D.A."/>
            <person name="Volff J.N."/>
            <person name="Philippe H."/>
            <person name="Lenhard B."/>
            <person name="Roest Crollius H."/>
            <person name="Wincker P."/>
            <person name="Chourrout D."/>
        </authorList>
    </citation>
    <scope>NUCLEOTIDE SEQUENCE [LARGE SCALE GENOMIC DNA]</scope>
</reference>
<name>E4YJ52_OIKDI</name>
<feature type="region of interest" description="Disordered" evidence="1">
    <location>
        <begin position="40"/>
        <end position="120"/>
    </location>
</feature>
<gene>
    <name evidence="2" type="ORF">GSOID_T00027331001</name>
</gene>